<dbReference type="FunFam" id="3.30.930.10:FF:000002">
    <property type="entry name" value="Threonine--tRNA ligase"/>
    <property type="match status" value="1"/>
</dbReference>
<comment type="cofactor">
    <cofactor evidence="13">
        <name>Zn(2+)</name>
        <dbReference type="ChEBI" id="CHEBI:29105"/>
    </cofactor>
    <text evidence="13">Binds 1 zinc ion per subunit.</text>
</comment>
<dbReference type="InterPro" id="IPR002320">
    <property type="entry name" value="Thr-tRNA-ligase_IIa"/>
</dbReference>
<keyword evidence="9 13" id="KW-0694">RNA-binding</keyword>
<keyword evidence="6 13" id="KW-0547">Nucleotide-binding</keyword>
<dbReference type="HAMAP" id="MF_00184">
    <property type="entry name" value="Thr_tRNA_synth"/>
    <property type="match status" value="1"/>
</dbReference>
<dbReference type="Gene3D" id="3.40.50.800">
    <property type="entry name" value="Anticodon-binding domain"/>
    <property type="match status" value="1"/>
</dbReference>
<dbReference type="Gene3D" id="3.30.930.10">
    <property type="entry name" value="Bira Bifunctional Protein, Domain 2"/>
    <property type="match status" value="1"/>
</dbReference>
<dbReference type="EMBL" id="JAFGIX010000078">
    <property type="protein sequence ID" value="MBN1574407.1"/>
    <property type="molecule type" value="Genomic_DNA"/>
</dbReference>
<keyword evidence="3 13" id="KW-0820">tRNA-binding</keyword>
<dbReference type="SUPFAM" id="SSF55186">
    <property type="entry name" value="ThrRS/AlaRS common domain"/>
    <property type="match status" value="1"/>
</dbReference>
<proteinExistence type="inferred from homology"/>
<keyword evidence="11 13" id="KW-0030">Aminoacyl-tRNA synthetase</keyword>
<dbReference type="NCBIfam" id="TIGR00418">
    <property type="entry name" value="thrS"/>
    <property type="match status" value="1"/>
</dbReference>
<evidence type="ECO:0000256" key="9">
    <source>
        <dbReference type="ARBA" id="ARBA00022884"/>
    </source>
</evidence>
<dbReference type="GO" id="GO:0004829">
    <property type="term" value="F:threonine-tRNA ligase activity"/>
    <property type="evidence" value="ECO:0007669"/>
    <property type="project" value="UniProtKB-UniRule"/>
</dbReference>
<organism evidence="16 17">
    <name type="scientific">Candidatus Zymogenus saltonus</name>
    <dbReference type="NCBI Taxonomy" id="2844893"/>
    <lineage>
        <taxon>Bacteria</taxon>
        <taxon>Deltaproteobacteria</taxon>
        <taxon>Candidatus Zymogenia</taxon>
        <taxon>Candidatus Zymogeniales</taxon>
        <taxon>Candidatus Zymogenaceae</taxon>
        <taxon>Candidatus Zymogenus</taxon>
    </lineage>
</organism>
<evidence type="ECO:0000256" key="2">
    <source>
        <dbReference type="ARBA" id="ARBA00022490"/>
    </source>
</evidence>
<evidence type="ECO:0000256" key="7">
    <source>
        <dbReference type="ARBA" id="ARBA00022833"/>
    </source>
</evidence>
<dbReference type="FunFam" id="3.40.50.800:FF:000001">
    <property type="entry name" value="Threonine--tRNA ligase"/>
    <property type="match status" value="1"/>
</dbReference>
<dbReference type="CDD" id="cd00771">
    <property type="entry name" value="ThrRS_core"/>
    <property type="match status" value="1"/>
</dbReference>
<feature type="domain" description="Aminoacyl-transfer RNA synthetases class-II family profile" evidence="14">
    <location>
        <begin position="238"/>
        <end position="529"/>
    </location>
</feature>
<evidence type="ECO:0000256" key="1">
    <source>
        <dbReference type="ARBA" id="ARBA00008226"/>
    </source>
</evidence>
<dbReference type="InterPro" id="IPR006195">
    <property type="entry name" value="aa-tRNA-synth_II"/>
</dbReference>
<dbReference type="InterPro" id="IPR033728">
    <property type="entry name" value="ThrRS_core"/>
</dbReference>
<evidence type="ECO:0000313" key="17">
    <source>
        <dbReference type="Proteomes" id="UP000809273"/>
    </source>
</evidence>
<dbReference type="Pfam" id="PF00587">
    <property type="entry name" value="tRNA-synt_2b"/>
    <property type="match status" value="1"/>
</dbReference>
<feature type="region of interest" description="Catalytic" evidence="13">
    <location>
        <begin position="238"/>
        <end position="529"/>
    </location>
</feature>
<feature type="domain" description="TGS" evidence="15">
    <location>
        <begin position="1"/>
        <end position="58"/>
    </location>
</feature>
<evidence type="ECO:0000259" key="15">
    <source>
        <dbReference type="PROSITE" id="PS51880"/>
    </source>
</evidence>
<dbReference type="GO" id="GO:0000049">
    <property type="term" value="F:tRNA binding"/>
    <property type="evidence" value="ECO:0007669"/>
    <property type="project" value="UniProtKB-KW"/>
</dbReference>
<dbReference type="InterPro" id="IPR012947">
    <property type="entry name" value="tRNA_SAD"/>
</dbReference>
<dbReference type="InterPro" id="IPR012675">
    <property type="entry name" value="Beta-grasp_dom_sf"/>
</dbReference>
<keyword evidence="4 13" id="KW-0436">Ligase</keyword>
<evidence type="ECO:0000256" key="3">
    <source>
        <dbReference type="ARBA" id="ARBA00022555"/>
    </source>
</evidence>
<evidence type="ECO:0000256" key="12">
    <source>
        <dbReference type="ARBA" id="ARBA00049515"/>
    </source>
</evidence>
<dbReference type="SUPFAM" id="SSF55681">
    <property type="entry name" value="Class II aaRS and biotin synthetases"/>
    <property type="match status" value="1"/>
</dbReference>
<keyword evidence="5 13" id="KW-0479">Metal-binding</keyword>
<evidence type="ECO:0000256" key="6">
    <source>
        <dbReference type="ARBA" id="ARBA00022741"/>
    </source>
</evidence>
<dbReference type="PROSITE" id="PS50862">
    <property type="entry name" value="AA_TRNA_LIGASE_II"/>
    <property type="match status" value="1"/>
</dbReference>
<evidence type="ECO:0000256" key="4">
    <source>
        <dbReference type="ARBA" id="ARBA00022598"/>
    </source>
</evidence>
<dbReference type="InterPro" id="IPR018163">
    <property type="entry name" value="Thr/Ala-tRNA-synth_IIc_edit"/>
</dbReference>
<feature type="binding site" evidence="13">
    <location>
        <position position="330"/>
    </location>
    <ligand>
        <name>Zn(2+)</name>
        <dbReference type="ChEBI" id="CHEBI:29105"/>
        <note>catalytic</note>
    </ligand>
</feature>
<evidence type="ECO:0000256" key="11">
    <source>
        <dbReference type="ARBA" id="ARBA00023146"/>
    </source>
</evidence>
<keyword evidence="8 13" id="KW-0067">ATP-binding</keyword>
<dbReference type="InterPro" id="IPR002314">
    <property type="entry name" value="aa-tRNA-synt_IIb"/>
</dbReference>
<comment type="catalytic activity">
    <reaction evidence="12 13">
        <text>tRNA(Thr) + L-threonine + ATP = L-threonyl-tRNA(Thr) + AMP + diphosphate + H(+)</text>
        <dbReference type="Rhea" id="RHEA:24624"/>
        <dbReference type="Rhea" id="RHEA-COMP:9670"/>
        <dbReference type="Rhea" id="RHEA-COMP:9704"/>
        <dbReference type="ChEBI" id="CHEBI:15378"/>
        <dbReference type="ChEBI" id="CHEBI:30616"/>
        <dbReference type="ChEBI" id="CHEBI:33019"/>
        <dbReference type="ChEBI" id="CHEBI:57926"/>
        <dbReference type="ChEBI" id="CHEBI:78442"/>
        <dbReference type="ChEBI" id="CHEBI:78534"/>
        <dbReference type="ChEBI" id="CHEBI:456215"/>
        <dbReference type="EC" id="6.1.1.3"/>
    </reaction>
</comment>
<evidence type="ECO:0000256" key="8">
    <source>
        <dbReference type="ARBA" id="ARBA00022840"/>
    </source>
</evidence>
<dbReference type="PRINTS" id="PR01047">
    <property type="entry name" value="TRNASYNTHTHR"/>
</dbReference>
<dbReference type="GO" id="GO:0005524">
    <property type="term" value="F:ATP binding"/>
    <property type="evidence" value="ECO:0007669"/>
    <property type="project" value="UniProtKB-UniRule"/>
</dbReference>
<evidence type="ECO:0000256" key="13">
    <source>
        <dbReference type="HAMAP-Rule" id="MF_00184"/>
    </source>
</evidence>
<dbReference type="InterPro" id="IPR045864">
    <property type="entry name" value="aa-tRNA-synth_II/BPL/LPL"/>
</dbReference>
<dbReference type="GO" id="GO:0006435">
    <property type="term" value="P:threonyl-tRNA aminoacylation"/>
    <property type="evidence" value="ECO:0007669"/>
    <property type="project" value="UniProtKB-UniRule"/>
</dbReference>
<dbReference type="Proteomes" id="UP000809273">
    <property type="component" value="Unassembled WGS sequence"/>
</dbReference>
<dbReference type="SUPFAM" id="SSF52954">
    <property type="entry name" value="Class II aaRS ABD-related"/>
    <property type="match status" value="1"/>
</dbReference>
<evidence type="ECO:0000259" key="14">
    <source>
        <dbReference type="PROSITE" id="PS50862"/>
    </source>
</evidence>
<dbReference type="InterPro" id="IPR047246">
    <property type="entry name" value="ThrRS_anticodon"/>
</dbReference>
<comment type="similarity">
    <text evidence="1 13">Belongs to the class-II aminoacyl-tRNA synthetase family.</text>
</comment>
<dbReference type="SUPFAM" id="SSF81271">
    <property type="entry name" value="TGS-like"/>
    <property type="match status" value="1"/>
</dbReference>
<dbReference type="GO" id="GO:0046872">
    <property type="term" value="F:metal ion binding"/>
    <property type="evidence" value="ECO:0007669"/>
    <property type="project" value="UniProtKB-KW"/>
</dbReference>
<dbReference type="SMART" id="SM00863">
    <property type="entry name" value="tRNA_SAD"/>
    <property type="match status" value="1"/>
</dbReference>
<dbReference type="Pfam" id="PF07973">
    <property type="entry name" value="tRNA_SAD"/>
    <property type="match status" value="1"/>
</dbReference>
<dbReference type="Gene3D" id="3.10.20.30">
    <property type="match status" value="1"/>
</dbReference>
<feature type="binding site" evidence="13">
    <location>
        <position position="381"/>
    </location>
    <ligand>
        <name>Zn(2+)</name>
        <dbReference type="ChEBI" id="CHEBI:29105"/>
        <note>catalytic</note>
    </ligand>
</feature>
<evidence type="ECO:0000256" key="5">
    <source>
        <dbReference type="ARBA" id="ARBA00022723"/>
    </source>
</evidence>
<dbReference type="InterPro" id="IPR004154">
    <property type="entry name" value="Anticodon-bd"/>
</dbReference>
<name>A0A9D8KI50_9DELT</name>
<dbReference type="EC" id="6.1.1.3" evidence="13"/>
<dbReference type="PROSITE" id="PS51880">
    <property type="entry name" value="TGS"/>
    <property type="match status" value="1"/>
</dbReference>
<evidence type="ECO:0000256" key="10">
    <source>
        <dbReference type="ARBA" id="ARBA00022917"/>
    </source>
</evidence>
<evidence type="ECO:0000313" key="16">
    <source>
        <dbReference type="EMBL" id="MBN1574407.1"/>
    </source>
</evidence>
<dbReference type="PANTHER" id="PTHR11451">
    <property type="entry name" value="THREONINE-TRNA LIGASE"/>
    <property type="match status" value="1"/>
</dbReference>
<feature type="binding site" evidence="13">
    <location>
        <position position="506"/>
    </location>
    <ligand>
        <name>Zn(2+)</name>
        <dbReference type="ChEBI" id="CHEBI:29105"/>
        <note>catalytic</note>
    </ligand>
</feature>
<dbReference type="PANTHER" id="PTHR11451:SF44">
    <property type="entry name" value="THREONINE--TRNA LIGASE, CHLOROPLASTIC_MITOCHONDRIAL 2"/>
    <property type="match status" value="1"/>
</dbReference>
<dbReference type="CDD" id="cd00860">
    <property type="entry name" value="ThrRS_anticodon"/>
    <property type="match status" value="1"/>
</dbReference>
<keyword evidence="2 13" id="KW-0963">Cytoplasm</keyword>
<keyword evidence="10 13" id="KW-0648">Protein biosynthesis</keyword>
<keyword evidence="7 13" id="KW-0862">Zinc</keyword>
<dbReference type="FunFam" id="3.30.980.10:FF:000005">
    <property type="entry name" value="Threonyl-tRNA synthetase, mitochondrial"/>
    <property type="match status" value="1"/>
</dbReference>
<comment type="subcellular location">
    <subcellularLocation>
        <location evidence="13">Cytoplasm</location>
    </subcellularLocation>
</comment>
<comment type="caution">
    <text evidence="16">The sequence shown here is derived from an EMBL/GenBank/DDBJ whole genome shotgun (WGS) entry which is preliminary data.</text>
</comment>
<accession>A0A9D8KI50</accession>
<dbReference type="InterPro" id="IPR012676">
    <property type="entry name" value="TGS-like"/>
</dbReference>
<dbReference type="InterPro" id="IPR036621">
    <property type="entry name" value="Anticodon-bd_dom_sf"/>
</dbReference>
<dbReference type="GO" id="GO:0005829">
    <property type="term" value="C:cytosol"/>
    <property type="evidence" value="ECO:0007669"/>
    <property type="project" value="TreeGrafter"/>
</dbReference>
<reference evidence="16" key="1">
    <citation type="journal article" date="2021" name="Environ. Microbiol.">
        <title>Genomic characterization of three novel Desulfobacterota classes expand the metabolic and phylogenetic diversity of the phylum.</title>
        <authorList>
            <person name="Murphy C.L."/>
            <person name="Biggerstaff J."/>
            <person name="Eichhorn A."/>
            <person name="Ewing E."/>
            <person name="Shahan R."/>
            <person name="Soriano D."/>
            <person name="Stewart S."/>
            <person name="VanMol K."/>
            <person name="Walker R."/>
            <person name="Walters P."/>
            <person name="Elshahed M.S."/>
            <person name="Youssef N.H."/>
        </authorList>
    </citation>
    <scope>NUCLEOTIDE SEQUENCE</scope>
    <source>
        <strain evidence="16">Zod_Metabat.24</strain>
    </source>
</reference>
<dbReference type="InterPro" id="IPR004095">
    <property type="entry name" value="TGS"/>
</dbReference>
<dbReference type="FunFam" id="3.30.54.20:FF:000002">
    <property type="entry name" value="Threonine--tRNA ligase"/>
    <property type="match status" value="1"/>
</dbReference>
<reference evidence="16" key="2">
    <citation type="submission" date="2021-01" db="EMBL/GenBank/DDBJ databases">
        <authorList>
            <person name="Hahn C.R."/>
            <person name="Youssef N.H."/>
            <person name="Elshahed M."/>
        </authorList>
    </citation>
    <scope>NUCLEOTIDE SEQUENCE</scope>
    <source>
        <strain evidence="16">Zod_Metabat.24</strain>
    </source>
</reference>
<dbReference type="Gene3D" id="3.30.54.20">
    <property type="match status" value="1"/>
</dbReference>
<protein>
    <recommendedName>
        <fullName evidence="13">Threonine--tRNA ligase</fullName>
        <ecNumber evidence="13">6.1.1.3</ecNumber>
    </recommendedName>
    <alternativeName>
        <fullName evidence="13">Threonyl-tRNA synthetase</fullName>
        <shortName evidence="13">ThrRS</shortName>
    </alternativeName>
</protein>
<sequence>MITVNAKGHEFPEPTEGMTVSELVPKELKGKVIAGKINGELVDLDRPVPANCEVDFITIDDPEGLEIIRHSTSHIMAEAVRELFPGVKVTIGPAIKDGFYYDFDTEKPFTPEDLVAIEKKMKEIIKKELPFTREIMPVGDAIKLFKGMGENYKVELLEDIESKEVSLYTQGNFTDLCRGPHIPSTRFVKAFSLTSVAGAYWRGDENKKMLQRIYGTAFPDKDSLKNYLNMIEEAKKRDHRKIGRDLDLFQFNDEAGAGLAIYHPKGTVMRIIIEDFLRKEHLKRGYDIVMGPMILKQELWEKSGHYDNYRENMYFTEVEGQKYGIKPMNCLAHMLIYKSRLRSYRDLPIRYFELGTVHRHEKSGVLHGLLRVRAFTQDDAHLICTPDQLIDEIVGVMDFVMYVMDIFGFPYKMEISTRPEKSIGSDEDWELATRALENALKGQGKEYEINEGDGAFYGPKIDFILKDAIGREWQCATIQCDFTLPERFDLTYIDSNGEKKRPVMLHRVILGSVDRFLGILIEHYAGAFPVGLAPVQAVVMNITDDHLDYSKKVVEKLKGAGIRVESDFRNEKLGLKIREAELKKIPYTLIIGDREKEEEKVTPRKLGGKNLDAMNTEDFINLIRSENSAFWRD</sequence>
<gene>
    <name evidence="13 16" type="primary">thrS</name>
    <name evidence="16" type="ORF">JW984_14505</name>
</gene>
<comment type="subunit">
    <text evidence="13">Homodimer.</text>
</comment>
<dbReference type="Gene3D" id="3.30.980.10">
    <property type="entry name" value="Threonyl-trna Synthetase, Chain A, domain 2"/>
    <property type="match status" value="1"/>
</dbReference>
<dbReference type="CDD" id="cd01667">
    <property type="entry name" value="TGS_ThrRS"/>
    <property type="match status" value="1"/>
</dbReference>
<dbReference type="AlphaFoldDB" id="A0A9D8KI50"/>
<dbReference type="Pfam" id="PF03129">
    <property type="entry name" value="HGTP_anticodon"/>
    <property type="match status" value="1"/>
</dbReference>